<dbReference type="EMBL" id="CM035413">
    <property type="protein sequence ID" value="KAH7431453.1"/>
    <property type="molecule type" value="Genomic_DNA"/>
</dbReference>
<evidence type="ECO:0000256" key="1">
    <source>
        <dbReference type="SAM" id="MobiDB-lite"/>
    </source>
</evidence>
<organism evidence="2 3">
    <name type="scientific">Ceratopteris richardii</name>
    <name type="common">Triangle waterfern</name>
    <dbReference type="NCBI Taxonomy" id="49495"/>
    <lineage>
        <taxon>Eukaryota</taxon>
        <taxon>Viridiplantae</taxon>
        <taxon>Streptophyta</taxon>
        <taxon>Embryophyta</taxon>
        <taxon>Tracheophyta</taxon>
        <taxon>Polypodiopsida</taxon>
        <taxon>Polypodiidae</taxon>
        <taxon>Polypodiales</taxon>
        <taxon>Pteridineae</taxon>
        <taxon>Pteridaceae</taxon>
        <taxon>Parkerioideae</taxon>
        <taxon>Ceratopteris</taxon>
    </lineage>
</organism>
<dbReference type="Proteomes" id="UP000825935">
    <property type="component" value="Chromosome 8"/>
</dbReference>
<feature type="compositionally biased region" description="Polar residues" evidence="1">
    <location>
        <begin position="261"/>
        <end position="280"/>
    </location>
</feature>
<dbReference type="EMBL" id="CM035413">
    <property type="protein sequence ID" value="KAH7431454.1"/>
    <property type="molecule type" value="Genomic_DNA"/>
</dbReference>
<gene>
    <name evidence="2" type="ORF">KP509_08G048900</name>
</gene>
<reference evidence="2" key="1">
    <citation type="submission" date="2021-08" db="EMBL/GenBank/DDBJ databases">
        <title>WGS assembly of Ceratopteris richardii.</title>
        <authorList>
            <person name="Marchant D.B."/>
            <person name="Chen G."/>
            <person name="Jenkins J."/>
            <person name="Shu S."/>
            <person name="Leebens-Mack J."/>
            <person name="Grimwood J."/>
            <person name="Schmutz J."/>
            <person name="Soltis P."/>
            <person name="Soltis D."/>
            <person name="Chen Z.-H."/>
        </authorList>
    </citation>
    <scope>NUCLEOTIDE SEQUENCE</scope>
    <source>
        <strain evidence="2">Whitten #5841</strain>
        <tissue evidence="2">Leaf</tissue>
    </source>
</reference>
<dbReference type="AlphaFoldDB" id="A0A8T2UCA6"/>
<proteinExistence type="predicted"/>
<protein>
    <submittedName>
        <fullName evidence="2">Uncharacterized protein</fullName>
    </submittedName>
</protein>
<comment type="caution">
    <text evidence="2">The sequence shown here is derived from an EMBL/GenBank/DDBJ whole genome shotgun (WGS) entry which is preliminary data.</text>
</comment>
<feature type="region of interest" description="Disordered" evidence="1">
    <location>
        <begin position="185"/>
        <end position="207"/>
    </location>
</feature>
<evidence type="ECO:0000313" key="3">
    <source>
        <dbReference type="Proteomes" id="UP000825935"/>
    </source>
</evidence>
<feature type="region of interest" description="Disordered" evidence="1">
    <location>
        <begin position="240"/>
        <end position="280"/>
    </location>
</feature>
<keyword evidence="3" id="KW-1185">Reference proteome</keyword>
<sequence>MGKSNLMHLAALQSTSNVALGRSPFLPSFGQPILSDLPVMQTGHTDDNPVQLAQVGGLSLDKLPIGLSALQQEQQQPQLESAGALEKMGRFSDVVSNVQQVSPNSNTLLMQVLQQQQGGSQLLGQGGSIMSTTGNVGLQGLSTDADVWVTAMSSLNGNLGMVGGLSGQCIATSRLGSLSGASSGSATQVSLGKVPDQECKGQQGLSTDRGVWGTSLSNLSSIANASNGCSGQSSGNLDYRSADLAGSGPGNAPSDYGHVSFTPTPSSGCTGRPSCSSQGLQREHAFQMEQSRADNLVKVKNESHGWIQQPLSDELLSIVLRQQREGLGHTD</sequence>
<accession>A0A8T2UCA6</accession>
<evidence type="ECO:0000313" key="2">
    <source>
        <dbReference type="EMBL" id="KAH7431453.1"/>
    </source>
</evidence>
<name>A0A8T2UCA6_CERRI</name>